<reference evidence="2 3" key="1">
    <citation type="journal article" date="2014" name="Int. J. Syst. Evol. Microbiol.">
        <title>Complete genome sequence of Corynebacterium casei LMG S-19264T (=DSM 44701T), isolated from a smear-ripened cheese.</title>
        <authorList>
            <consortium name="US DOE Joint Genome Institute (JGI-PGF)"/>
            <person name="Walter F."/>
            <person name="Albersmeier A."/>
            <person name="Kalinowski J."/>
            <person name="Ruckert C."/>
        </authorList>
    </citation>
    <scope>NUCLEOTIDE SEQUENCE [LARGE SCALE GENOMIC DNA]</scope>
    <source>
        <strain evidence="2 3">NBRC 110095</strain>
    </source>
</reference>
<accession>A0AA37T525</accession>
<protein>
    <submittedName>
        <fullName evidence="2">Uncharacterized protein</fullName>
    </submittedName>
</protein>
<dbReference type="EMBL" id="BSPD01000033">
    <property type="protein sequence ID" value="GLS25651.1"/>
    <property type="molecule type" value="Genomic_DNA"/>
</dbReference>
<evidence type="ECO:0000313" key="2">
    <source>
        <dbReference type="EMBL" id="GLS25651.1"/>
    </source>
</evidence>
<evidence type="ECO:0000256" key="1">
    <source>
        <dbReference type="SAM" id="Phobius"/>
    </source>
</evidence>
<dbReference type="Proteomes" id="UP001156870">
    <property type="component" value="Unassembled WGS sequence"/>
</dbReference>
<comment type="caution">
    <text evidence="2">The sequence shown here is derived from an EMBL/GenBank/DDBJ whole genome shotgun (WGS) entry which is preliminary data.</text>
</comment>
<keyword evidence="1" id="KW-1133">Transmembrane helix</keyword>
<organism evidence="2 3">
    <name type="scientific">Marinibactrum halimedae</name>
    <dbReference type="NCBI Taxonomy" id="1444977"/>
    <lineage>
        <taxon>Bacteria</taxon>
        <taxon>Pseudomonadati</taxon>
        <taxon>Pseudomonadota</taxon>
        <taxon>Gammaproteobacteria</taxon>
        <taxon>Cellvibrionales</taxon>
        <taxon>Cellvibrionaceae</taxon>
        <taxon>Marinibactrum</taxon>
    </lineage>
</organism>
<name>A0AA37T525_9GAMM</name>
<keyword evidence="3" id="KW-1185">Reference proteome</keyword>
<sequence>MSLKEWIFNILVAIDKLCNTLCRGSHEVTVSARIGHFANLDGFRYRAYWKLLEWIIDFSFYPVEGPGHCIQARDTNTHKKYELGNDIMRGVFAIAVIIVCTLISIVTWTLYALRLVRPD</sequence>
<keyword evidence="1" id="KW-0472">Membrane</keyword>
<proteinExistence type="predicted"/>
<evidence type="ECO:0000313" key="3">
    <source>
        <dbReference type="Proteomes" id="UP001156870"/>
    </source>
</evidence>
<dbReference type="AlphaFoldDB" id="A0AA37T525"/>
<keyword evidence="1" id="KW-0812">Transmembrane</keyword>
<feature type="transmembrane region" description="Helical" evidence="1">
    <location>
        <begin position="90"/>
        <end position="113"/>
    </location>
</feature>
<gene>
    <name evidence="2" type="ORF">GCM10007877_13650</name>
</gene>